<name>A0A392T2H0_9FABA</name>
<accession>A0A392T2H0</accession>
<sequence>EGDKDCMLREFVLRRSIGSDRPSSGTCSASGTLSEVLMFPASEAFSL</sequence>
<keyword evidence="2" id="KW-1185">Reference proteome</keyword>
<proteinExistence type="predicted"/>
<dbReference type="AlphaFoldDB" id="A0A392T2H0"/>
<evidence type="ECO:0000313" key="2">
    <source>
        <dbReference type="Proteomes" id="UP000265520"/>
    </source>
</evidence>
<feature type="non-terminal residue" evidence="1">
    <location>
        <position position="1"/>
    </location>
</feature>
<dbReference type="EMBL" id="LXQA010494397">
    <property type="protein sequence ID" value="MCI55321.1"/>
    <property type="molecule type" value="Genomic_DNA"/>
</dbReference>
<organism evidence="1 2">
    <name type="scientific">Trifolium medium</name>
    <dbReference type="NCBI Taxonomy" id="97028"/>
    <lineage>
        <taxon>Eukaryota</taxon>
        <taxon>Viridiplantae</taxon>
        <taxon>Streptophyta</taxon>
        <taxon>Embryophyta</taxon>
        <taxon>Tracheophyta</taxon>
        <taxon>Spermatophyta</taxon>
        <taxon>Magnoliopsida</taxon>
        <taxon>eudicotyledons</taxon>
        <taxon>Gunneridae</taxon>
        <taxon>Pentapetalae</taxon>
        <taxon>rosids</taxon>
        <taxon>fabids</taxon>
        <taxon>Fabales</taxon>
        <taxon>Fabaceae</taxon>
        <taxon>Papilionoideae</taxon>
        <taxon>50 kb inversion clade</taxon>
        <taxon>NPAAA clade</taxon>
        <taxon>Hologalegina</taxon>
        <taxon>IRL clade</taxon>
        <taxon>Trifolieae</taxon>
        <taxon>Trifolium</taxon>
    </lineage>
</organism>
<protein>
    <submittedName>
        <fullName evidence="1">Uncharacterized protein</fullName>
    </submittedName>
</protein>
<comment type="caution">
    <text evidence="1">The sequence shown here is derived from an EMBL/GenBank/DDBJ whole genome shotgun (WGS) entry which is preliminary data.</text>
</comment>
<evidence type="ECO:0000313" key="1">
    <source>
        <dbReference type="EMBL" id="MCI55321.1"/>
    </source>
</evidence>
<reference evidence="1 2" key="1">
    <citation type="journal article" date="2018" name="Front. Plant Sci.">
        <title>Red Clover (Trifolium pratense) and Zigzag Clover (T. medium) - A Picture of Genomic Similarities and Differences.</title>
        <authorList>
            <person name="Dluhosova J."/>
            <person name="Istvanek J."/>
            <person name="Nedelnik J."/>
            <person name="Repkova J."/>
        </authorList>
    </citation>
    <scope>NUCLEOTIDE SEQUENCE [LARGE SCALE GENOMIC DNA]</scope>
    <source>
        <strain evidence="2">cv. 10/8</strain>
        <tissue evidence="1">Leaf</tissue>
    </source>
</reference>
<dbReference type="Proteomes" id="UP000265520">
    <property type="component" value="Unassembled WGS sequence"/>
</dbReference>